<accession>W9VQS9</accession>
<dbReference type="GO" id="GO:0016787">
    <property type="term" value="F:hydrolase activity"/>
    <property type="evidence" value="ECO:0007669"/>
    <property type="project" value="UniProtKB-KW"/>
</dbReference>
<name>W9VQS9_9EURO</name>
<dbReference type="Pfam" id="PF07859">
    <property type="entry name" value="Abhydrolase_3"/>
    <property type="match status" value="1"/>
</dbReference>
<protein>
    <recommendedName>
        <fullName evidence="2">Alpha/beta hydrolase fold-3 domain-containing protein</fullName>
    </recommendedName>
</protein>
<dbReference type="PANTHER" id="PTHR48081">
    <property type="entry name" value="AB HYDROLASE SUPERFAMILY PROTEIN C4A8.06C"/>
    <property type="match status" value="1"/>
</dbReference>
<dbReference type="InterPro" id="IPR013094">
    <property type="entry name" value="AB_hydrolase_3"/>
</dbReference>
<dbReference type="GeneID" id="19180095"/>
<dbReference type="SUPFAM" id="SSF53474">
    <property type="entry name" value="alpha/beta-Hydrolases"/>
    <property type="match status" value="1"/>
</dbReference>
<evidence type="ECO:0000256" key="1">
    <source>
        <dbReference type="ARBA" id="ARBA00022801"/>
    </source>
</evidence>
<evidence type="ECO:0000313" key="3">
    <source>
        <dbReference type="EMBL" id="EXJ58087.1"/>
    </source>
</evidence>
<dbReference type="VEuPathDB" id="FungiDB:A1O7_05511"/>
<dbReference type="AlphaFoldDB" id="W9VQS9"/>
<evidence type="ECO:0000313" key="4">
    <source>
        <dbReference type="Proteomes" id="UP000019473"/>
    </source>
</evidence>
<sequence length="377" mass="42312">MDVPDFFATDPDWAAYAVKHGFPLPPDRPIDKHSLPRFDAHSWDFQAIREASAATEKIWARNHPLSSVGYETTLTDIRVRDGTFCSVKISWPANPRHNRRCSSILGAQSCLLPVLFVTHGGGWIQGTHTTEEAWLLWPLYQRFDIIIVSVEYRLAPEHKFSTWIEDSWDVLQQLLQDPGHFLPTYCPVQVDPKTLYLAGSSSGGGISAVLSQLCRNHSIPVSGVILNVPVLCDYRDLSAIMPHSRKGEPSYDQCIGTFSDSRGLMAVWDMVRPSAASRPDPLASPLLGDLCVLPPHIICVAGQDPLRDEGIQYAKKLQQQGSPVRLQIYPGVPHNFAQFWELKACQRFWDDLQREMGWLLNKTNSWGDEGSVENSKP</sequence>
<dbReference type="HOGENOM" id="CLU_012494_6_3_1"/>
<keyword evidence="4" id="KW-1185">Reference proteome</keyword>
<keyword evidence="1" id="KW-0378">Hydrolase</keyword>
<dbReference type="Proteomes" id="UP000019473">
    <property type="component" value="Unassembled WGS sequence"/>
</dbReference>
<comment type="caution">
    <text evidence="3">The sequence shown here is derived from an EMBL/GenBank/DDBJ whole genome shotgun (WGS) entry which is preliminary data.</text>
</comment>
<dbReference type="RefSeq" id="XP_007757710.1">
    <property type="nucleotide sequence ID" value="XM_007759520.1"/>
</dbReference>
<organism evidence="3 4">
    <name type="scientific">Cladophialophora yegresii CBS 114405</name>
    <dbReference type="NCBI Taxonomy" id="1182544"/>
    <lineage>
        <taxon>Eukaryota</taxon>
        <taxon>Fungi</taxon>
        <taxon>Dikarya</taxon>
        <taxon>Ascomycota</taxon>
        <taxon>Pezizomycotina</taxon>
        <taxon>Eurotiomycetes</taxon>
        <taxon>Chaetothyriomycetidae</taxon>
        <taxon>Chaetothyriales</taxon>
        <taxon>Herpotrichiellaceae</taxon>
        <taxon>Cladophialophora</taxon>
    </lineage>
</organism>
<evidence type="ECO:0000259" key="2">
    <source>
        <dbReference type="Pfam" id="PF07859"/>
    </source>
</evidence>
<reference evidence="3 4" key="1">
    <citation type="submission" date="2013-03" db="EMBL/GenBank/DDBJ databases">
        <title>The Genome Sequence of Cladophialophora yegresii CBS 114405.</title>
        <authorList>
            <consortium name="The Broad Institute Genomics Platform"/>
            <person name="Cuomo C."/>
            <person name="de Hoog S."/>
            <person name="Gorbushina A."/>
            <person name="Walker B."/>
            <person name="Young S.K."/>
            <person name="Zeng Q."/>
            <person name="Gargeya S."/>
            <person name="Fitzgerald M."/>
            <person name="Haas B."/>
            <person name="Abouelleil A."/>
            <person name="Allen A.W."/>
            <person name="Alvarado L."/>
            <person name="Arachchi H.M."/>
            <person name="Berlin A.M."/>
            <person name="Chapman S.B."/>
            <person name="Gainer-Dewar J."/>
            <person name="Goldberg J."/>
            <person name="Griggs A."/>
            <person name="Gujja S."/>
            <person name="Hansen M."/>
            <person name="Howarth C."/>
            <person name="Imamovic A."/>
            <person name="Ireland A."/>
            <person name="Larimer J."/>
            <person name="McCowan C."/>
            <person name="Murphy C."/>
            <person name="Pearson M."/>
            <person name="Poon T.W."/>
            <person name="Priest M."/>
            <person name="Roberts A."/>
            <person name="Saif S."/>
            <person name="Shea T."/>
            <person name="Sisk P."/>
            <person name="Sykes S."/>
            <person name="Wortman J."/>
            <person name="Nusbaum C."/>
            <person name="Birren B."/>
        </authorList>
    </citation>
    <scope>NUCLEOTIDE SEQUENCE [LARGE SCALE GENOMIC DNA]</scope>
    <source>
        <strain evidence="3 4">CBS 114405</strain>
    </source>
</reference>
<dbReference type="InterPro" id="IPR029058">
    <property type="entry name" value="AB_hydrolase_fold"/>
</dbReference>
<proteinExistence type="predicted"/>
<dbReference type="PANTHER" id="PTHR48081:SF8">
    <property type="entry name" value="ALPHA_BETA HYDROLASE FOLD-3 DOMAIN-CONTAINING PROTEIN-RELATED"/>
    <property type="match status" value="1"/>
</dbReference>
<dbReference type="eggNOG" id="KOG1515">
    <property type="taxonomic scope" value="Eukaryota"/>
</dbReference>
<dbReference type="Gene3D" id="3.40.50.1820">
    <property type="entry name" value="alpha/beta hydrolase"/>
    <property type="match status" value="1"/>
</dbReference>
<dbReference type="STRING" id="1182544.W9VQS9"/>
<gene>
    <name evidence="3" type="ORF">A1O7_05511</name>
</gene>
<feature type="domain" description="Alpha/beta hydrolase fold-3" evidence="2">
    <location>
        <begin position="116"/>
        <end position="337"/>
    </location>
</feature>
<dbReference type="OrthoDB" id="408631at2759"/>
<dbReference type="EMBL" id="AMGW01000004">
    <property type="protein sequence ID" value="EXJ58087.1"/>
    <property type="molecule type" value="Genomic_DNA"/>
</dbReference>
<dbReference type="InterPro" id="IPR050300">
    <property type="entry name" value="GDXG_lipolytic_enzyme"/>
</dbReference>